<comment type="cofactor">
    <cofactor evidence="1">
        <name>FMN</name>
        <dbReference type="ChEBI" id="CHEBI:58210"/>
    </cofactor>
</comment>
<feature type="domain" description="Flavin reductase like" evidence="5">
    <location>
        <begin position="22"/>
        <end position="171"/>
    </location>
</feature>
<evidence type="ECO:0000256" key="3">
    <source>
        <dbReference type="ARBA" id="ARBA00022643"/>
    </source>
</evidence>
<evidence type="ECO:0000256" key="4">
    <source>
        <dbReference type="ARBA" id="ARBA00038054"/>
    </source>
</evidence>
<evidence type="ECO:0000256" key="1">
    <source>
        <dbReference type="ARBA" id="ARBA00001917"/>
    </source>
</evidence>
<dbReference type="PANTHER" id="PTHR33798:SF5">
    <property type="entry name" value="FLAVIN REDUCTASE LIKE DOMAIN-CONTAINING PROTEIN"/>
    <property type="match status" value="1"/>
</dbReference>
<dbReference type="InterPro" id="IPR012349">
    <property type="entry name" value="Split_barrel_FMN-bd"/>
</dbReference>
<organism evidence="6 7">
    <name type="scientific">Halorubrum vacuolatum</name>
    <name type="common">Natronobacterium vacuolatum</name>
    <dbReference type="NCBI Taxonomy" id="63740"/>
    <lineage>
        <taxon>Archaea</taxon>
        <taxon>Methanobacteriati</taxon>
        <taxon>Methanobacteriota</taxon>
        <taxon>Stenosarchaea group</taxon>
        <taxon>Halobacteria</taxon>
        <taxon>Halobacteriales</taxon>
        <taxon>Haloferacaceae</taxon>
        <taxon>Halorubrum</taxon>
    </lineage>
</organism>
<sequence length="196" mass="21245">MRRSLSLEPGPDVDDRIIKTAVAPRPIAWVSTVSDDGVENLAPFSSYNYVSSSPPVLVFNCSTKPDGELKDTPRNALDTGEFVVNVVTEDLIEAMDLTATTLPADESEFDHAGIEHAPSDVVTPPRVAAAAVSMECTLYDSLSVYDRTMVLGEVVRYHVAEDALTDGKLDSRNLPVVGRLGGPYYTTGEPIAFERR</sequence>
<evidence type="ECO:0000256" key="2">
    <source>
        <dbReference type="ARBA" id="ARBA00022630"/>
    </source>
</evidence>
<dbReference type="GO" id="GO:0010181">
    <property type="term" value="F:FMN binding"/>
    <property type="evidence" value="ECO:0007669"/>
    <property type="project" value="InterPro"/>
</dbReference>
<dbReference type="AlphaFoldDB" id="A0A238UXV8"/>
<gene>
    <name evidence="6" type="ORF">SAMN06264855_101452</name>
</gene>
<evidence type="ECO:0000259" key="5">
    <source>
        <dbReference type="SMART" id="SM00903"/>
    </source>
</evidence>
<dbReference type="SMART" id="SM00903">
    <property type="entry name" value="Flavin_Reduct"/>
    <property type="match status" value="1"/>
</dbReference>
<dbReference type="OrthoDB" id="8522at2157"/>
<dbReference type="RefSeq" id="WP_089383404.1">
    <property type="nucleotide sequence ID" value="NZ_FZNQ01000001.1"/>
</dbReference>
<keyword evidence="3" id="KW-0288">FMN</keyword>
<dbReference type="EMBL" id="FZNQ01000001">
    <property type="protein sequence ID" value="SNR26163.1"/>
    <property type="molecule type" value="Genomic_DNA"/>
</dbReference>
<evidence type="ECO:0000313" key="6">
    <source>
        <dbReference type="EMBL" id="SNR26163.1"/>
    </source>
</evidence>
<dbReference type="PANTHER" id="PTHR33798">
    <property type="entry name" value="FLAVOPROTEIN OXYGENASE"/>
    <property type="match status" value="1"/>
</dbReference>
<comment type="similarity">
    <text evidence="4">Belongs to the flavoredoxin family.</text>
</comment>
<protein>
    <submittedName>
        <fullName evidence="6">NADH-FMN oxidoreductase RutF, flavin reductase (DIM6/NTAB) family</fullName>
    </submittedName>
</protein>
<evidence type="ECO:0000313" key="7">
    <source>
        <dbReference type="Proteomes" id="UP000198397"/>
    </source>
</evidence>
<dbReference type="InterPro" id="IPR002563">
    <property type="entry name" value="Flavin_Rdtase-like_dom"/>
</dbReference>
<keyword evidence="7" id="KW-1185">Reference proteome</keyword>
<name>A0A238UXV8_HALVU</name>
<accession>A0A238UXV8</accession>
<dbReference type="Gene3D" id="2.30.110.10">
    <property type="entry name" value="Electron Transport, Fmn-binding Protein, Chain A"/>
    <property type="match status" value="1"/>
</dbReference>
<keyword evidence="2" id="KW-0285">Flavoprotein</keyword>
<dbReference type="SUPFAM" id="SSF50475">
    <property type="entry name" value="FMN-binding split barrel"/>
    <property type="match status" value="1"/>
</dbReference>
<proteinExistence type="inferred from homology"/>
<dbReference type="Proteomes" id="UP000198397">
    <property type="component" value="Unassembled WGS sequence"/>
</dbReference>
<reference evidence="6 7" key="1">
    <citation type="submission" date="2017-06" db="EMBL/GenBank/DDBJ databases">
        <authorList>
            <person name="Kim H.J."/>
            <person name="Triplett B.A."/>
        </authorList>
    </citation>
    <scope>NUCLEOTIDE SEQUENCE [LARGE SCALE GENOMIC DNA]</scope>
    <source>
        <strain evidence="6 7">DSM 8800</strain>
    </source>
</reference>
<dbReference type="Pfam" id="PF01613">
    <property type="entry name" value="Flavin_Reduct"/>
    <property type="match status" value="1"/>
</dbReference>